<dbReference type="InterPro" id="IPR016047">
    <property type="entry name" value="M23ase_b-sheet_dom"/>
</dbReference>
<dbReference type="Proteomes" id="UP001206788">
    <property type="component" value="Unassembled WGS sequence"/>
</dbReference>
<dbReference type="PANTHER" id="PTHR21666:SF270">
    <property type="entry name" value="MUREIN HYDROLASE ACTIVATOR ENVC"/>
    <property type="match status" value="1"/>
</dbReference>
<dbReference type="CDD" id="cd12797">
    <property type="entry name" value="M23_peptidase"/>
    <property type="match status" value="1"/>
</dbReference>
<reference evidence="2 3" key="1">
    <citation type="submission" date="2022-08" db="EMBL/GenBank/DDBJ databases">
        <title>Algoriphagus sp. CAU 1643 isolated from mud.</title>
        <authorList>
            <person name="Kim W."/>
        </authorList>
    </citation>
    <scope>NUCLEOTIDE SEQUENCE [LARGE SCALE GENOMIC DNA]</scope>
    <source>
        <strain evidence="2 3">CAU 1643</strain>
    </source>
</reference>
<dbReference type="SUPFAM" id="SSF51261">
    <property type="entry name" value="Duplicated hybrid motif"/>
    <property type="match status" value="1"/>
</dbReference>
<accession>A0ABT2G3U5</accession>
<evidence type="ECO:0000313" key="3">
    <source>
        <dbReference type="Proteomes" id="UP001206788"/>
    </source>
</evidence>
<dbReference type="InterPro" id="IPR050570">
    <property type="entry name" value="Cell_wall_metabolism_enzyme"/>
</dbReference>
<protein>
    <submittedName>
        <fullName evidence="2">M23 family metallopeptidase</fullName>
    </submittedName>
</protein>
<organism evidence="2 3">
    <name type="scientific">Algoriphagus limi</name>
    <dbReference type="NCBI Taxonomy" id="2975273"/>
    <lineage>
        <taxon>Bacteria</taxon>
        <taxon>Pseudomonadati</taxon>
        <taxon>Bacteroidota</taxon>
        <taxon>Cytophagia</taxon>
        <taxon>Cytophagales</taxon>
        <taxon>Cyclobacteriaceae</taxon>
        <taxon>Algoriphagus</taxon>
    </lineage>
</organism>
<evidence type="ECO:0000259" key="1">
    <source>
        <dbReference type="Pfam" id="PF01551"/>
    </source>
</evidence>
<feature type="domain" description="M23ase beta-sheet core" evidence="1">
    <location>
        <begin position="146"/>
        <end position="243"/>
    </location>
</feature>
<dbReference type="EMBL" id="JANWGH010000001">
    <property type="protein sequence ID" value="MCS5489854.1"/>
    <property type="molecule type" value="Genomic_DNA"/>
</dbReference>
<keyword evidence="3" id="KW-1185">Reference proteome</keyword>
<proteinExistence type="predicted"/>
<dbReference type="PROSITE" id="PS51257">
    <property type="entry name" value="PROKAR_LIPOPROTEIN"/>
    <property type="match status" value="1"/>
</dbReference>
<evidence type="ECO:0000313" key="2">
    <source>
        <dbReference type="EMBL" id="MCS5489854.1"/>
    </source>
</evidence>
<comment type="caution">
    <text evidence="2">The sequence shown here is derived from an EMBL/GenBank/DDBJ whole genome shotgun (WGS) entry which is preliminary data.</text>
</comment>
<dbReference type="RefSeq" id="WP_259413533.1">
    <property type="nucleotide sequence ID" value="NZ_JANWGH010000001.1"/>
</dbReference>
<sequence length="276" mass="31340">MKGVTSILIFALLLSIGCQPLKLPEEKYYQFLFKKDHTYENDELQIRLSNPVMAPLRVWLSTSYSPLQDKFDALNPIVIQEKQDTLLIFSELMEFQDDIAYKISLGDPYKEIEDTSIELPFPKGKSYKVIQGNNTNFTHSSNYSRYALDFKFQIGDTVVSVSDGYVVGVIDQYEQGGPDPAWRPYSNFITIYDRESGRFFQYVHLKQNGSLVKVGDQISSGQPIGLSGNTGQTTEPHLHFNCLKPINAEGEMISHPVEFVEGYDGKKIKKGDVLRK</sequence>
<dbReference type="Pfam" id="PF01551">
    <property type="entry name" value="Peptidase_M23"/>
    <property type="match status" value="1"/>
</dbReference>
<name>A0ABT2G3U5_9BACT</name>
<dbReference type="InterPro" id="IPR011055">
    <property type="entry name" value="Dup_hybrid_motif"/>
</dbReference>
<dbReference type="PANTHER" id="PTHR21666">
    <property type="entry name" value="PEPTIDASE-RELATED"/>
    <property type="match status" value="1"/>
</dbReference>
<gene>
    <name evidence="2" type="ORF">NY014_05410</name>
</gene>
<dbReference type="Gene3D" id="2.70.70.10">
    <property type="entry name" value="Glucose Permease (Domain IIA)"/>
    <property type="match status" value="1"/>
</dbReference>